<reference evidence="1 2" key="1">
    <citation type="submission" date="2020-08" db="EMBL/GenBank/DDBJ databases">
        <title>Streptomycin Non-resistant strain, P. mexicana.</title>
        <authorList>
            <person name="Ganesh-Kumar S."/>
            <person name="Zhe T."/>
            <person name="Yu Z."/>
            <person name="Min Y."/>
        </authorList>
    </citation>
    <scope>NUCLEOTIDE SEQUENCE [LARGE SCALE GENOMIC DNA]</scope>
    <source>
        <strain evidence="1 2">GTZY2</strain>
    </source>
</reference>
<accession>A0A7G9T8A5</accession>
<dbReference type="GeneID" id="81471325"/>
<name>A0A7G9T8A5_PSEMX</name>
<dbReference type="AlphaFoldDB" id="A0A7G9T8A5"/>
<dbReference type="EMBL" id="CP060731">
    <property type="protein sequence ID" value="QNN76330.1"/>
    <property type="molecule type" value="Genomic_DNA"/>
</dbReference>
<dbReference type="Proteomes" id="UP000515838">
    <property type="component" value="Chromosome"/>
</dbReference>
<gene>
    <name evidence="1" type="ORF">IAE60_10120</name>
</gene>
<organism evidence="1 2">
    <name type="scientific">Pseudoxanthomonas mexicana</name>
    <dbReference type="NCBI Taxonomy" id="128785"/>
    <lineage>
        <taxon>Bacteria</taxon>
        <taxon>Pseudomonadati</taxon>
        <taxon>Pseudomonadota</taxon>
        <taxon>Gammaproteobacteria</taxon>
        <taxon>Lysobacterales</taxon>
        <taxon>Lysobacteraceae</taxon>
        <taxon>Pseudoxanthomonas</taxon>
    </lineage>
</organism>
<evidence type="ECO:0000313" key="1">
    <source>
        <dbReference type="EMBL" id="QNN76330.1"/>
    </source>
</evidence>
<proteinExistence type="predicted"/>
<protein>
    <submittedName>
        <fullName evidence="1">Uncharacterized protein</fullName>
    </submittedName>
</protein>
<sequence length="143" mass="15861">MMPSKRTRPWLRRLALLALVLATYPTFVLTYTWSHVLQSPLPGGRHGPLDAYRHTLASAVVAYTFDARAIDLVNGVMERRGRRSNAMDIHNNLIGAGIGSRAAHFSDIEPMVAHSVAMGRIDAPSPDQTTWLPPGDWKEGFAW</sequence>
<dbReference type="RefSeq" id="WP_187572157.1">
    <property type="nucleotide sequence ID" value="NZ_CP060731.1"/>
</dbReference>
<evidence type="ECO:0000313" key="2">
    <source>
        <dbReference type="Proteomes" id="UP000515838"/>
    </source>
</evidence>